<sequence>MLRKLSAIALAVSFLAMATSGLLMFVIEKPSFTIQMHPVHKLFGLVMVVAASIHIWFNFRGLKAHLQNHKAAIFGGVLVVALVLLYAVAINNKLPDDLAQQMDSAAAAAEQKK</sequence>
<feature type="domain" description="Flavinylation-associated cytochrome" evidence="1">
    <location>
        <begin position="7"/>
        <end position="59"/>
    </location>
</feature>
<protein>
    <recommendedName>
        <fullName evidence="1">Flavinylation-associated cytochrome domain-containing protein</fullName>
    </recommendedName>
</protein>
<dbReference type="EMBL" id="CP021366">
    <property type="protein sequence ID" value="ART58444.1"/>
    <property type="molecule type" value="Genomic_DNA"/>
</dbReference>
<dbReference type="KEGG" id="acis:CBP35_13080"/>
<dbReference type="KEGG" id="acid:CBP33_05415"/>
<evidence type="ECO:0000313" key="2">
    <source>
        <dbReference type="EMBL" id="ART58444.1"/>
    </source>
</evidence>
<dbReference type="KEGG" id="acip:CBP36_05865"/>
<accession>A0A240U1A7</accession>
<keyword evidence="3" id="KW-1185">Reference proteome</keyword>
<name>A0A240UAC0_9BURK</name>
<evidence type="ECO:0000313" key="3">
    <source>
        <dbReference type="Proteomes" id="UP000194440"/>
    </source>
</evidence>
<dbReference type="KEGG" id="acin:CBP34_05250"/>
<evidence type="ECO:0000259" key="1">
    <source>
        <dbReference type="Pfam" id="PF14358"/>
    </source>
</evidence>
<reference evidence="2" key="1">
    <citation type="submission" date="2017-05" db="EMBL/GenBank/DDBJ databases">
        <title>Polyphasic characterization of four soil-derived phenanthrene-degrading Acidovorax strains and proposal of Acidovorax phenanthrenivorans sp. nov.</title>
        <authorList>
            <person name="Singleton D."/>
            <person name="Lee J."/>
            <person name="Dickey A.N."/>
            <person name="Stroud A."/>
            <person name="Scholl E.H."/>
            <person name="Wright F.A."/>
            <person name="Aitken M.D."/>
        </authorList>
    </citation>
    <scope>NUCLEOTIDE SEQUENCE</scope>
    <source>
        <strain evidence="2">P4</strain>
    </source>
</reference>
<gene>
    <name evidence="2" type="ORF">CBP36_05865</name>
</gene>
<dbReference type="RefSeq" id="WP_086911721.1">
    <property type="nucleotide sequence ID" value="NZ_CP021359.1"/>
</dbReference>
<organism evidence="2 3">
    <name type="scientific">Acidovorax carolinensis</name>
    <dbReference type="NCBI Taxonomy" id="553814"/>
    <lineage>
        <taxon>Bacteria</taxon>
        <taxon>Pseudomonadati</taxon>
        <taxon>Pseudomonadota</taxon>
        <taxon>Betaproteobacteria</taxon>
        <taxon>Burkholderiales</taxon>
        <taxon>Comamonadaceae</taxon>
        <taxon>Acidovorax</taxon>
    </lineage>
</organism>
<accession>A0A240TR75</accession>
<dbReference type="Pfam" id="PF14358">
    <property type="entry name" value="DUF4405"/>
    <property type="match status" value="1"/>
</dbReference>
<dbReference type="OrthoDB" id="1443666at2"/>
<accession>A0A240UAC0</accession>
<proteinExistence type="predicted"/>
<dbReference type="InterPro" id="IPR025517">
    <property type="entry name" value="DUF4405"/>
</dbReference>
<dbReference type="Proteomes" id="UP000194440">
    <property type="component" value="Chromosome"/>
</dbReference>
<dbReference type="AlphaFoldDB" id="A0A240UAC0"/>